<organism evidence="3 4">
    <name type="scientific">Gibberella moniliformis (strain M3125 / FGSC 7600)</name>
    <name type="common">Maize ear and stalk rot fungus</name>
    <name type="synonym">Fusarium verticillioides</name>
    <dbReference type="NCBI Taxonomy" id="334819"/>
    <lineage>
        <taxon>Eukaryota</taxon>
        <taxon>Fungi</taxon>
        <taxon>Dikarya</taxon>
        <taxon>Ascomycota</taxon>
        <taxon>Pezizomycotina</taxon>
        <taxon>Sordariomycetes</taxon>
        <taxon>Hypocreomycetidae</taxon>
        <taxon>Hypocreales</taxon>
        <taxon>Nectriaceae</taxon>
        <taxon>Fusarium</taxon>
        <taxon>Fusarium fujikuroi species complex</taxon>
    </lineage>
</organism>
<feature type="compositionally biased region" description="Pro residues" evidence="2">
    <location>
        <begin position="18"/>
        <end position="28"/>
    </location>
</feature>
<keyword evidence="1" id="KW-0175">Coiled coil</keyword>
<protein>
    <submittedName>
        <fullName evidence="3">Uncharacterized protein</fullName>
    </submittedName>
</protein>
<reference evidence="3 4" key="1">
    <citation type="journal article" date="2010" name="Nature">
        <title>Comparative genomics reveals mobile pathogenicity chromosomes in Fusarium.</title>
        <authorList>
            <person name="Ma L.J."/>
            <person name="van der Does H.C."/>
            <person name="Borkovich K.A."/>
            <person name="Coleman J.J."/>
            <person name="Daboussi M.J."/>
            <person name="Di Pietro A."/>
            <person name="Dufresne M."/>
            <person name="Freitag M."/>
            <person name="Grabherr M."/>
            <person name="Henrissat B."/>
            <person name="Houterman P.M."/>
            <person name="Kang S."/>
            <person name="Shim W.B."/>
            <person name="Woloshuk C."/>
            <person name="Xie X."/>
            <person name="Xu J.R."/>
            <person name="Antoniw J."/>
            <person name="Baker S.E."/>
            <person name="Bluhm B.H."/>
            <person name="Breakspear A."/>
            <person name="Brown D.W."/>
            <person name="Butchko R.A."/>
            <person name="Chapman S."/>
            <person name="Coulson R."/>
            <person name="Coutinho P.M."/>
            <person name="Danchin E.G."/>
            <person name="Diener A."/>
            <person name="Gale L.R."/>
            <person name="Gardiner D.M."/>
            <person name="Goff S."/>
            <person name="Hammond-Kosack K.E."/>
            <person name="Hilburn K."/>
            <person name="Hua-Van A."/>
            <person name="Jonkers W."/>
            <person name="Kazan K."/>
            <person name="Kodira C.D."/>
            <person name="Koehrsen M."/>
            <person name="Kumar L."/>
            <person name="Lee Y.H."/>
            <person name="Li L."/>
            <person name="Manners J.M."/>
            <person name="Miranda-Saavedra D."/>
            <person name="Mukherjee M."/>
            <person name="Park G."/>
            <person name="Park J."/>
            <person name="Park S.Y."/>
            <person name="Proctor R.H."/>
            <person name="Regev A."/>
            <person name="Ruiz-Roldan M.C."/>
            <person name="Sain D."/>
            <person name="Sakthikumar S."/>
            <person name="Sykes S."/>
            <person name="Schwartz D.C."/>
            <person name="Turgeon B.G."/>
            <person name="Wapinski I."/>
            <person name="Yoder O."/>
            <person name="Young S."/>
            <person name="Zeng Q."/>
            <person name="Zhou S."/>
            <person name="Galagan J."/>
            <person name="Cuomo C.A."/>
            <person name="Kistler H.C."/>
            <person name="Rep M."/>
        </authorList>
    </citation>
    <scope>NUCLEOTIDE SEQUENCE [LARGE SCALE GENOMIC DNA]</scope>
    <source>
        <strain evidence="4">M3125 / FGSC 7600</strain>
    </source>
</reference>
<feature type="compositionally biased region" description="Low complexity" evidence="2">
    <location>
        <begin position="81"/>
        <end position="93"/>
    </location>
</feature>
<feature type="region of interest" description="Disordered" evidence="2">
    <location>
        <begin position="1"/>
        <end position="123"/>
    </location>
</feature>
<dbReference type="RefSeq" id="XP_018752747.1">
    <property type="nucleotide sequence ID" value="XM_018905210.1"/>
</dbReference>
<dbReference type="VEuPathDB" id="FungiDB:FVEG_15982"/>
<evidence type="ECO:0000256" key="1">
    <source>
        <dbReference type="SAM" id="Coils"/>
    </source>
</evidence>
<dbReference type="OrthoDB" id="4723711at2759"/>
<evidence type="ECO:0000256" key="2">
    <source>
        <dbReference type="SAM" id="MobiDB-lite"/>
    </source>
</evidence>
<feature type="compositionally biased region" description="Polar residues" evidence="2">
    <location>
        <begin position="55"/>
        <end position="64"/>
    </location>
</feature>
<feature type="compositionally biased region" description="Polar residues" evidence="2">
    <location>
        <begin position="29"/>
        <end position="46"/>
    </location>
</feature>
<evidence type="ECO:0000313" key="4">
    <source>
        <dbReference type="Proteomes" id="UP000009096"/>
    </source>
</evidence>
<feature type="compositionally biased region" description="Polar residues" evidence="2">
    <location>
        <begin position="1"/>
        <end position="13"/>
    </location>
</feature>
<dbReference type="GeneID" id="30072858"/>
<dbReference type="EMBL" id="DS022249">
    <property type="protein sequence ID" value="EWG46556.1"/>
    <property type="molecule type" value="Genomic_DNA"/>
</dbReference>
<gene>
    <name evidence="3" type="ORF">FVEG_15982</name>
</gene>
<proteinExistence type="predicted"/>
<name>W7M6D0_GIBM7</name>
<dbReference type="Proteomes" id="UP000009096">
    <property type="component" value="Chromosome 7"/>
</dbReference>
<accession>W7M6D0</accession>
<evidence type="ECO:0000313" key="3">
    <source>
        <dbReference type="EMBL" id="EWG46556.1"/>
    </source>
</evidence>
<dbReference type="EMBL" id="CM000584">
    <property type="protein sequence ID" value="EWG46556.1"/>
    <property type="molecule type" value="Genomic_DNA"/>
</dbReference>
<sequence length="384" mass="43558">MSHNNSYMQTRSRQLAPAPEPAPAPTPPSSLRNGSQNHPSRHTSQPRAVDRYASMESTTGTNPQAPRLEAYQLPPLQDGISLPSSLLPLPNSNTQPATQPVEYVADSPVDSTLMLSQPDRVDDRDYDRYEAQNNSQVSQEQELWDRLQSVESQNRQLMNNIAYKTHQNMKTTVKHDFRLDRLEQEIRELKRKSQALRFRPYRTSYRSLSQNSMYRSFVDDIGIRPIFRGLSARTIETYALVLPKLEAMTELCLDGRLALDQVSLNATKTIRSLKLVSVGKLDGFTAFMAAFPCLVQFSFESRSTVLLPLDRTAWPKLQFLRLIGVWVNKEAISHVIAIAESHKLTWEFEAVTLANSTRGSLWAAIHQNGHQITFTSNNRAVTYK</sequence>
<keyword evidence="4" id="KW-1185">Reference proteome</keyword>
<dbReference type="KEGG" id="fvr:FVEG_15982"/>
<dbReference type="AlphaFoldDB" id="W7M6D0"/>
<feature type="coiled-coil region" evidence="1">
    <location>
        <begin position="172"/>
        <end position="199"/>
    </location>
</feature>